<accession>A0ABR2MP44</accession>
<dbReference type="EMBL" id="JBBWWR010000006">
    <property type="protein sequence ID" value="KAK8965454.1"/>
    <property type="molecule type" value="Genomic_DNA"/>
</dbReference>
<evidence type="ECO:0000313" key="7">
    <source>
        <dbReference type="Proteomes" id="UP001412067"/>
    </source>
</evidence>
<dbReference type="Gene3D" id="3.30.160.60">
    <property type="entry name" value="Classic Zinc Finger"/>
    <property type="match status" value="2"/>
</dbReference>
<keyword evidence="2" id="KW-0677">Repeat</keyword>
<keyword evidence="7" id="KW-1185">Reference proteome</keyword>
<evidence type="ECO:0008006" key="8">
    <source>
        <dbReference type="Google" id="ProtNLM"/>
    </source>
</evidence>
<reference evidence="6 7" key="1">
    <citation type="journal article" date="2022" name="Nat. Plants">
        <title>Genomes of leafy and leafless Platanthera orchids illuminate the evolution of mycoheterotrophy.</title>
        <authorList>
            <person name="Li M.H."/>
            <person name="Liu K.W."/>
            <person name="Li Z."/>
            <person name="Lu H.C."/>
            <person name="Ye Q.L."/>
            <person name="Zhang D."/>
            <person name="Wang J.Y."/>
            <person name="Li Y.F."/>
            <person name="Zhong Z.M."/>
            <person name="Liu X."/>
            <person name="Yu X."/>
            <person name="Liu D.K."/>
            <person name="Tu X.D."/>
            <person name="Liu B."/>
            <person name="Hao Y."/>
            <person name="Liao X.Y."/>
            <person name="Jiang Y.T."/>
            <person name="Sun W.H."/>
            <person name="Chen J."/>
            <person name="Chen Y.Q."/>
            <person name="Ai Y."/>
            <person name="Zhai J.W."/>
            <person name="Wu S.S."/>
            <person name="Zhou Z."/>
            <person name="Hsiao Y.Y."/>
            <person name="Wu W.L."/>
            <person name="Chen Y.Y."/>
            <person name="Lin Y.F."/>
            <person name="Hsu J.L."/>
            <person name="Li C.Y."/>
            <person name="Wang Z.W."/>
            <person name="Zhao X."/>
            <person name="Zhong W.Y."/>
            <person name="Ma X.K."/>
            <person name="Ma L."/>
            <person name="Huang J."/>
            <person name="Chen G.Z."/>
            <person name="Huang M.Z."/>
            <person name="Huang L."/>
            <person name="Peng D.H."/>
            <person name="Luo Y.B."/>
            <person name="Zou S.Q."/>
            <person name="Chen S.P."/>
            <person name="Lan S."/>
            <person name="Tsai W.C."/>
            <person name="Van de Peer Y."/>
            <person name="Liu Z.J."/>
        </authorList>
    </citation>
    <scope>NUCLEOTIDE SEQUENCE [LARGE SCALE GENOMIC DNA]</scope>
    <source>
        <strain evidence="6">Lor288</strain>
    </source>
</reference>
<dbReference type="InterPro" id="IPR036236">
    <property type="entry name" value="Znf_C2H2_sf"/>
</dbReference>
<evidence type="ECO:0000256" key="1">
    <source>
        <dbReference type="ARBA" id="ARBA00022723"/>
    </source>
</evidence>
<protein>
    <recommendedName>
        <fullName evidence="8">C2H2-type domain-containing protein</fullName>
    </recommendedName>
</protein>
<feature type="compositionally biased region" description="Basic and acidic residues" evidence="5">
    <location>
        <begin position="62"/>
        <end position="73"/>
    </location>
</feature>
<organism evidence="6 7">
    <name type="scientific">Platanthera guangdongensis</name>
    <dbReference type="NCBI Taxonomy" id="2320717"/>
    <lineage>
        <taxon>Eukaryota</taxon>
        <taxon>Viridiplantae</taxon>
        <taxon>Streptophyta</taxon>
        <taxon>Embryophyta</taxon>
        <taxon>Tracheophyta</taxon>
        <taxon>Spermatophyta</taxon>
        <taxon>Magnoliopsida</taxon>
        <taxon>Liliopsida</taxon>
        <taxon>Asparagales</taxon>
        <taxon>Orchidaceae</taxon>
        <taxon>Orchidoideae</taxon>
        <taxon>Orchideae</taxon>
        <taxon>Orchidinae</taxon>
        <taxon>Platanthera</taxon>
    </lineage>
</organism>
<gene>
    <name evidence="6" type="ORF">KSP40_PGU019033</name>
</gene>
<keyword evidence="4" id="KW-0862">Zinc</keyword>
<keyword evidence="3" id="KW-0863">Zinc-finger</keyword>
<evidence type="ECO:0000256" key="4">
    <source>
        <dbReference type="ARBA" id="ARBA00022833"/>
    </source>
</evidence>
<name>A0ABR2MP44_9ASPA</name>
<dbReference type="Proteomes" id="UP001412067">
    <property type="component" value="Unassembled WGS sequence"/>
</dbReference>
<evidence type="ECO:0000256" key="2">
    <source>
        <dbReference type="ARBA" id="ARBA00022737"/>
    </source>
</evidence>
<dbReference type="PANTHER" id="PTHR14003:SF1">
    <property type="entry name" value="ZINC FINGER TRANSCRIPTION FACTOR YY1"/>
    <property type="match status" value="1"/>
</dbReference>
<evidence type="ECO:0000313" key="6">
    <source>
        <dbReference type="EMBL" id="KAK8965454.1"/>
    </source>
</evidence>
<dbReference type="PANTHER" id="PTHR14003">
    <property type="entry name" value="TRANSCRIPTIONAL REPRESSOR PROTEIN YY"/>
    <property type="match status" value="1"/>
</dbReference>
<sequence length="73" mass="8101">MQKFFDSSKLKRHFLIHTGERDYVCPHEGCGKMFSTKDINLPVSTLGPASEIDGPSWSNEGHSVEAGHGLKEQ</sequence>
<feature type="region of interest" description="Disordered" evidence="5">
    <location>
        <begin position="49"/>
        <end position="73"/>
    </location>
</feature>
<evidence type="ECO:0000256" key="3">
    <source>
        <dbReference type="ARBA" id="ARBA00022771"/>
    </source>
</evidence>
<proteinExistence type="predicted"/>
<evidence type="ECO:0000256" key="5">
    <source>
        <dbReference type="SAM" id="MobiDB-lite"/>
    </source>
</evidence>
<keyword evidence="1" id="KW-0479">Metal-binding</keyword>
<dbReference type="SUPFAM" id="SSF57667">
    <property type="entry name" value="beta-beta-alpha zinc fingers"/>
    <property type="match status" value="1"/>
</dbReference>
<comment type="caution">
    <text evidence="6">The sequence shown here is derived from an EMBL/GenBank/DDBJ whole genome shotgun (WGS) entry which is preliminary data.</text>
</comment>